<dbReference type="EMBL" id="JALQCW010000078">
    <property type="protein sequence ID" value="MCK9801134.1"/>
    <property type="molecule type" value="Genomic_DNA"/>
</dbReference>
<reference evidence="6 7" key="2">
    <citation type="journal article" date="2023" name="Plant Pathol.">
        <title>Dismantling and reorganizing Pseudomonas marginalis sensu#lato.</title>
        <authorList>
            <person name="Sawada H."/>
            <person name="Fujikawa T."/>
            <person name="Satou M."/>
        </authorList>
    </citation>
    <scope>NUCLEOTIDE SEQUENCE [LARGE SCALE GENOMIC DNA]</scope>
    <source>
        <strain evidence="6 7">MAFF 302030</strain>
    </source>
</reference>
<dbReference type="Gene3D" id="2.102.10.10">
    <property type="entry name" value="Rieske [2Fe-2S] iron-sulphur domain"/>
    <property type="match status" value="1"/>
</dbReference>
<organism evidence="6 7">
    <name type="scientific">Pseudomonas morbosilactucae</name>
    <dbReference type="NCBI Taxonomy" id="2938197"/>
    <lineage>
        <taxon>Bacteria</taxon>
        <taxon>Pseudomonadati</taxon>
        <taxon>Pseudomonadota</taxon>
        <taxon>Gammaproteobacteria</taxon>
        <taxon>Pseudomonadales</taxon>
        <taxon>Pseudomonadaceae</taxon>
        <taxon>Pseudomonas</taxon>
    </lineage>
</organism>
<dbReference type="AlphaFoldDB" id="A0A9X1Z0T1"/>
<feature type="domain" description="Rieske" evidence="5">
    <location>
        <begin position="11"/>
        <end position="115"/>
    </location>
</feature>
<evidence type="ECO:0000256" key="2">
    <source>
        <dbReference type="ARBA" id="ARBA00022723"/>
    </source>
</evidence>
<keyword evidence="4" id="KW-0411">Iron-sulfur</keyword>
<proteinExistence type="predicted"/>
<dbReference type="SUPFAM" id="SSF50022">
    <property type="entry name" value="ISP domain"/>
    <property type="match status" value="1"/>
</dbReference>
<dbReference type="PROSITE" id="PS51296">
    <property type="entry name" value="RIESKE"/>
    <property type="match status" value="1"/>
</dbReference>
<sequence>MSRVASVEPWLKLCRSDELLEGQSKGFDPLHGGVDSLFGLRHQGQVRLYRNRCPHLDVPLPYRKDRYLSADGQRIICYAHGAQFLADSGECVYGPCLGQHLSAVAWQERDGWLWVEAALLQGAGG</sequence>
<dbReference type="GO" id="GO:0051537">
    <property type="term" value="F:2 iron, 2 sulfur cluster binding"/>
    <property type="evidence" value="ECO:0007669"/>
    <property type="project" value="UniProtKB-KW"/>
</dbReference>
<dbReference type="InterPro" id="IPR036922">
    <property type="entry name" value="Rieske_2Fe-2S_sf"/>
</dbReference>
<dbReference type="PANTHER" id="PTHR40261:SF1">
    <property type="entry name" value="RIESKE DOMAIN-CONTAINING PROTEIN"/>
    <property type="match status" value="1"/>
</dbReference>
<dbReference type="GO" id="GO:0046872">
    <property type="term" value="F:metal ion binding"/>
    <property type="evidence" value="ECO:0007669"/>
    <property type="project" value="UniProtKB-KW"/>
</dbReference>
<comment type="caution">
    <text evidence="6">The sequence shown here is derived from an EMBL/GenBank/DDBJ whole genome shotgun (WGS) entry which is preliminary data.</text>
</comment>
<name>A0A9X1Z0T1_9PSED</name>
<evidence type="ECO:0000256" key="4">
    <source>
        <dbReference type="ARBA" id="ARBA00023014"/>
    </source>
</evidence>
<keyword evidence="1" id="KW-0001">2Fe-2S</keyword>
<accession>A0A9X1Z0T1</accession>
<evidence type="ECO:0000313" key="6">
    <source>
        <dbReference type="EMBL" id="MCK9801134.1"/>
    </source>
</evidence>
<protein>
    <submittedName>
        <fullName evidence="6">Rieske (2Fe-2S) protein</fullName>
    </submittedName>
</protein>
<dbReference type="CDD" id="cd03467">
    <property type="entry name" value="Rieske"/>
    <property type="match status" value="1"/>
</dbReference>
<dbReference type="InterPro" id="IPR017941">
    <property type="entry name" value="Rieske_2Fe-2S"/>
</dbReference>
<reference evidence="6 7" key="1">
    <citation type="journal article" date="2022" name="Int. J. Syst. Evol. Microbiol.">
        <title>Pseudomonas aegrilactucae sp. nov. and Pseudomonas morbosilactucae sp. nov., pathogens causing bacterial rot of lettuce in Japan.</title>
        <authorList>
            <person name="Sawada H."/>
            <person name="Fujikawa T."/>
            <person name="Satou M."/>
        </authorList>
    </citation>
    <scope>NUCLEOTIDE SEQUENCE [LARGE SCALE GENOMIC DNA]</scope>
    <source>
        <strain evidence="6 7">MAFF 302030</strain>
    </source>
</reference>
<keyword evidence="2" id="KW-0479">Metal-binding</keyword>
<gene>
    <name evidence="6" type="ORF">M1B34_26530</name>
</gene>
<keyword evidence="3" id="KW-0408">Iron</keyword>
<evidence type="ECO:0000313" key="7">
    <source>
        <dbReference type="Proteomes" id="UP001155059"/>
    </source>
</evidence>
<dbReference type="Pfam" id="PF00355">
    <property type="entry name" value="Rieske"/>
    <property type="match status" value="1"/>
</dbReference>
<evidence type="ECO:0000256" key="1">
    <source>
        <dbReference type="ARBA" id="ARBA00022714"/>
    </source>
</evidence>
<dbReference type="Proteomes" id="UP001155059">
    <property type="component" value="Unassembled WGS sequence"/>
</dbReference>
<evidence type="ECO:0000259" key="5">
    <source>
        <dbReference type="PROSITE" id="PS51296"/>
    </source>
</evidence>
<dbReference type="RefSeq" id="WP_268266682.1">
    <property type="nucleotide sequence ID" value="NZ_JALQCW010000078.1"/>
</dbReference>
<dbReference type="PANTHER" id="PTHR40261">
    <property type="match status" value="1"/>
</dbReference>
<evidence type="ECO:0000256" key="3">
    <source>
        <dbReference type="ARBA" id="ARBA00023004"/>
    </source>
</evidence>